<evidence type="ECO:0000256" key="1">
    <source>
        <dbReference type="SAM" id="MobiDB-lite"/>
    </source>
</evidence>
<name>A0A7W2AH15_9BACL</name>
<dbReference type="EMBL" id="JACEIP010000002">
    <property type="protein sequence ID" value="MBA4541710.1"/>
    <property type="molecule type" value="Genomic_DNA"/>
</dbReference>
<feature type="region of interest" description="Disordered" evidence="1">
    <location>
        <begin position="92"/>
        <end position="114"/>
    </location>
</feature>
<proteinExistence type="predicted"/>
<accession>A0A7W2AH15</accession>
<reference evidence="2 3" key="1">
    <citation type="submission" date="2020-07" db="EMBL/GenBank/DDBJ databases">
        <authorList>
            <person name="Feng H."/>
        </authorList>
    </citation>
    <scope>NUCLEOTIDE SEQUENCE [LARGE SCALE GENOMIC DNA]</scope>
    <source>
        <strain evidence="3">s-11</strain>
    </source>
</reference>
<feature type="region of interest" description="Disordered" evidence="1">
    <location>
        <begin position="1"/>
        <end position="29"/>
    </location>
</feature>
<protein>
    <submittedName>
        <fullName evidence="2">Gamma-type small acid-soluble spore protein</fullName>
    </submittedName>
</protein>
<dbReference type="AlphaFoldDB" id="A0A7W2AH15"/>
<keyword evidence="3" id="KW-1185">Reference proteome</keyword>
<evidence type="ECO:0000313" key="2">
    <source>
        <dbReference type="EMBL" id="MBA4541710.1"/>
    </source>
</evidence>
<dbReference type="RefSeq" id="WP_033101018.1">
    <property type="nucleotide sequence ID" value="NZ_JACEIP010000002.1"/>
</dbReference>
<dbReference type="Proteomes" id="UP000530514">
    <property type="component" value="Unassembled WGS sequence"/>
</dbReference>
<comment type="caution">
    <text evidence="2">The sequence shown here is derived from an EMBL/GenBank/DDBJ whole genome shotgun (WGS) entry which is preliminary data.</text>
</comment>
<gene>
    <name evidence="2" type="ORF">H1164_02180</name>
</gene>
<organism evidence="2 3">
    <name type="scientific">Thermoactinomyces daqus</name>
    <dbReference type="NCBI Taxonomy" id="1329516"/>
    <lineage>
        <taxon>Bacteria</taxon>
        <taxon>Bacillati</taxon>
        <taxon>Bacillota</taxon>
        <taxon>Bacilli</taxon>
        <taxon>Bacillales</taxon>
        <taxon>Thermoactinomycetaceae</taxon>
        <taxon>Thermoactinomyces</taxon>
    </lineage>
</organism>
<evidence type="ECO:0000313" key="3">
    <source>
        <dbReference type="Proteomes" id="UP000530514"/>
    </source>
</evidence>
<sequence>MDQQSKTNAQQVRAQNQASKQSPGGYQSYKNEFASAAGTSASAAGAANKGFQNEFASAAGASASAANKGFQNEFASAAGQNTKAAAYKNEFASETSAQQVRQQNSQSMAQKNKQ</sequence>